<keyword evidence="1" id="KW-0732">Signal</keyword>
<sequence length="196" mass="21664">MSQVQSGRLITIMTFSILVIIWTVGASDGDMFCNLVCKGEARCGSRTSRCLESSTAAPVCENLYRIIRRRWADVRYSKKKRASDKKRKVFPIICGDPTFPVGTFAGETTDSGTKITITFDRFSYAVQEVIIAGNGTKAHREWGIGYEFDGEHLTSLTGMTNGTYLEGSEFDFSSEKPQEIHAHIPSLGASIALFRA</sequence>
<feature type="chain" id="PRO_5029596855" evidence="1">
    <location>
        <begin position="30"/>
        <end position="196"/>
    </location>
</feature>
<dbReference type="EMBL" id="JAAPAO010000056">
    <property type="protein sequence ID" value="KAF4674852.1"/>
    <property type="molecule type" value="Genomic_DNA"/>
</dbReference>
<evidence type="ECO:0000256" key="1">
    <source>
        <dbReference type="SAM" id="SignalP"/>
    </source>
</evidence>
<protein>
    <submittedName>
        <fullName evidence="2">Uncharacterized protein</fullName>
    </submittedName>
</protein>
<proteinExistence type="predicted"/>
<comment type="caution">
    <text evidence="2">The sequence shown here is derived from an EMBL/GenBank/DDBJ whole genome shotgun (WGS) entry which is preliminary data.</text>
</comment>
<keyword evidence="3" id="KW-1185">Reference proteome</keyword>
<name>A0A7J6MTD4_PERCH</name>
<evidence type="ECO:0000313" key="2">
    <source>
        <dbReference type="EMBL" id="KAF4674852.1"/>
    </source>
</evidence>
<dbReference type="Proteomes" id="UP000591131">
    <property type="component" value="Unassembled WGS sequence"/>
</dbReference>
<accession>A0A7J6MTD4</accession>
<reference evidence="2 3" key="1">
    <citation type="submission" date="2020-04" db="EMBL/GenBank/DDBJ databases">
        <title>Perkinsus chesapeaki whole genome sequence.</title>
        <authorList>
            <person name="Bogema D.R."/>
        </authorList>
    </citation>
    <scope>NUCLEOTIDE SEQUENCE [LARGE SCALE GENOMIC DNA]</scope>
    <source>
        <strain evidence="2">ATCC PRA-425</strain>
    </source>
</reference>
<dbReference type="AlphaFoldDB" id="A0A7J6MTD4"/>
<organism evidence="2 3">
    <name type="scientific">Perkinsus chesapeaki</name>
    <name type="common">Clam parasite</name>
    <name type="synonym">Perkinsus andrewsi</name>
    <dbReference type="NCBI Taxonomy" id="330153"/>
    <lineage>
        <taxon>Eukaryota</taxon>
        <taxon>Sar</taxon>
        <taxon>Alveolata</taxon>
        <taxon>Perkinsozoa</taxon>
        <taxon>Perkinsea</taxon>
        <taxon>Perkinsida</taxon>
        <taxon>Perkinsidae</taxon>
        <taxon>Perkinsus</taxon>
    </lineage>
</organism>
<gene>
    <name evidence="2" type="ORF">FOL47_008600</name>
</gene>
<evidence type="ECO:0000313" key="3">
    <source>
        <dbReference type="Proteomes" id="UP000591131"/>
    </source>
</evidence>
<feature type="signal peptide" evidence="1">
    <location>
        <begin position="1"/>
        <end position="29"/>
    </location>
</feature>